<proteinExistence type="inferred from homology"/>
<dbReference type="PANTHER" id="PTHR11627">
    <property type="entry name" value="FRUCTOSE-BISPHOSPHATE ALDOLASE"/>
    <property type="match status" value="1"/>
</dbReference>
<dbReference type="FunFam" id="3.20.20.70:FF:000140">
    <property type="entry name" value="Fructose-bisphosphate aldolase"/>
    <property type="match status" value="1"/>
</dbReference>
<keyword evidence="7" id="KW-0704">Schiff base</keyword>
<dbReference type="EMBL" id="HBIE01011289">
    <property type="protein sequence ID" value="CAE0308539.1"/>
    <property type="molecule type" value="Transcribed_RNA"/>
</dbReference>
<dbReference type="SUPFAM" id="SSF51569">
    <property type="entry name" value="Aldolase"/>
    <property type="match status" value="1"/>
</dbReference>
<protein>
    <recommendedName>
        <fullName evidence="4 8">Fructose-bisphosphate aldolase</fullName>
        <ecNumber evidence="4 8">4.1.2.13</ecNumber>
    </recommendedName>
</protein>
<evidence type="ECO:0000256" key="2">
    <source>
        <dbReference type="ARBA" id="ARBA00004714"/>
    </source>
</evidence>
<dbReference type="GO" id="GO:0004332">
    <property type="term" value="F:fructose-bisphosphate aldolase activity"/>
    <property type="evidence" value="ECO:0007669"/>
    <property type="project" value="UniProtKB-EC"/>
</dbReference>
<evidence type="ECO:0000256" key="7">
    <source>
        <dbReference type="ARBA" id="ARBA00023270"/>
    </source>
</evidence>
<name>A0A7S3MJJ4_9SPIT</name>
<dbReference type="AlphaFoldDB" id="A0A7S3MJJ4"/>
<comment type="catalytic activity">
    <reaction evidence="1 8">
        <text>beta-D-fructose 1,6-bisphosphate = D-glyceraldehyde 3-phosphate + dihydroxyacetone phosphate</text>
        <dbReference type="Rhea" id="RHEA:14729"/>
        <dbReference type="ChEBI" id="CHEBI:32966"/>
        <dbReference type="ChEBI" id="CHEBI:57642"/>
        <dbReference type="ChEBI" id="CHEBI:59776"/>
        <dbReference type="EC" id="4.1.2.13"/>
    </reaction>
</comment>
<dbReference type="EC" id="4.1.2.13" evidence="4 8"/>
<dbReference type="GO" id="GO:0006096">
    <property type="term" value="P:glycolytic process"/>
    <property type="evidence" value="ECO:0007669"/>
    <property type="project" value="UniProtKB-UniPathway"/>
</dbReference>
<evidence type="ECO:0000256" key="6">
    <source>
        <dbReference type="ARBA" id="ARBA00023239"/>
    </source>
</evidence>
<dbReference type="InterPro" id="IPR029768">
    <property type="entry name" value="Aldolase_I_AS"/>
</dbReference>
<dbReference type="InterPro" id="IPR013785">
    <property type="entry name" value="Aldolase_TIM"/>
</dbReference>
<dbReference type="PROSITE" id="PS00158">
    <property type="entry name" value="ALDOLASE_CLASS_I"/>
    <property type="match status" value="1"/>
</dbReference>
<dbReference type="NCBIfam" id="NF033379">
    <property type="entry name" value="FrucBisAld_I"/>
    <property type="match status" value="1"/>
</dbReference>
<dbReference type="UniPathway" id="UPA00109">
    <property type="reaction ID" value="UER00183"/>
</dbReference>
<comment type="pathway">
    <text evidence="2 9">Carbohydrate degradation; glycolysis; D-glyceraldehyde 3-phosphate and glycerone phosphate from D-glucose: step 4/4.</text>
</comment>
<dbReference type="Pfam" id="PF00274">
    <property type="entry name" value="Glycolytic"/>
    <property type="match status" value="1"/>
</dbReference>
<evidence type="ECO:0000256" key="9">
    <source>
        <dbReference type="RuleBase" id="RU004257"/>
    </source>
</evidence>
<dbReference type="InterPro" id="IPR000741">
    <property type="entry name" value="FBA_I"/>
</dbReference>
<reference evidence="10" key="1">
    <citation type="submission" date="2021-01" db="EMBL/GenBank/DDBJ databases">
        <authorList>
            <person name="Corre E."/>
            <person name="Pelletier E."/>
            <person name="Niang G."/>
            <person name="Scheremetjew M."/>
            <person name="Finn R."/>
            <person name="Kale V."/>
            <person name="Holt S."/>
            <person name="Cochrane G."/>
            <person name="Meng A."/>
            <person name="Brown T."/>
            <person name="Cohen L."/>
        </authorList>
    </citation>
    <scope>NUCLEOTIDE SEQUENCE</scope>
    <source>
        <strain evidence="10">Fehren 1</strain>
    </source>
</reference>
<sequence length="356" mass="38096">MVEAKLNFKDELIATAKKICAPGKGILAADESTGTIGNRFSAIEVENTEDNRRAYRELLFTAPRIEENISGVIMYEETVDQSATSGQNFVELLRSRGIEAGIKLDKGLVVIGGTQDEKATQGLDGLAARAASFYAKGCRFAKWRAVLKIGGGCPSMISIRETAHTLARYGSICQDNGLVPIIEPEILTDGGHDLEECARVSELVFRTVMQAMLDQGLIIEGTLLKPNMVTAGATCADQGSPEKIAWYTVRTLSRSIVPALPGVVFLSGGQSEESASLNLNAMNKLQNIQRPWALTFSYGRALQQSVLKAWKGSADNVAAAQASLLERAQANGSAAKGEYQGGSGDTASTYVANYSY</sequence>
<gene>
    <name evidence="10" type="ORF">FEHR0123_LOCUS3448</name>
</gene>
<keyword evidence="5 8" id="KW-0324">Glycolysis</keyword>
<organism evidence="10">
    <name type="scientific">Favella ehrenbergii</name>
    <dbReference type="NCBI Taxonomy" id="182087"/>
    <lineage>
        <taxon>Eukaryota</taxon>
        <taxon>Sar</taxon>
        <taxon>Alveolata</taxon>
        <taxon>Ciliophora</taxon>
        <taxon>Intramacronucleata</taxon>
        <taxon>Spirotrichea</taxon>
        <taxon>Choreotrichia</taxon>
        <taxon>Tintinnida</taxon>
        <taxon>Xystonellidae</taxon>
        <taxon>Favella</taxon>
    </lineage>
</organism>
<evidence type="ECO:0000256" key="3">
    <source>
        <dbReference type="ARBA" id="ARBA00010387"/>
    </source>
</evidence>
<keyword evidence="6 8" id="KW-0456">Lyase</keyword>
<comment type="similarity">
    <text evidence="3 8">Belongs to the class I fructose-bisphosphate aldolase family.</text>
</comment>
<evidence type="ECO:0000256" key="8">
    <source>
        <dbReference type="RuleBase" id="RU003994"/>
    </source>
</evidence>
<accession>A0A7S3MJJ4</accession>
<evidence type="ECO:0000256" key="1">
    <source>
        <dbReference type="ARBA" id="ARBA00000441"/>
    </source>
</evidence>
<evidence type="ECO:0000256" key="4">
    <source>
        <dbReference type="ARBA" id="ARBA00013068"/>
    </source>
</evidence>
<evidence type="ECO:0000256" key="5">
    <source>
        <dbReference type="ARBA" id="ARBA00023152"/>
    </source>
</evidence>
<dbReference type="CDD" id="cd00948">
    <property type="entry name" value="FBP_aldolase_I_a"/>
    <property type="match status" value="1"/>
</dbReference>
<dbReference type="Gene3D" id="3.20.20.70">
    <property type="entry name" value="Aldolase class I"/>
    <property type="match status" value="1"/>
</dbReference>
<evidence type="ECO:0000313" key="10">
    <source>
        <dbReference type="EMBL" id="CAE0308539.1"/>
    </source>
</evidence>